<evidence type="ECO:0000256" key="1">
    <source>
        <dbReference type="SAM" id="MobiDB-lite"/>
    </source>
</evidence>
<accession>A0A934KMP3</accession>
<gene>
    <name evidence="2" type="ORF">JF887_13785</name>
</gene>
<proteinExistence type="predicted"/>
<organism evidence="2 3">
    <name type="scientific">Candidatus Amunia macphersoniae</name>
    <dbReference type="NCBI Taxonomy" id="3127014"/>
    <lineage>
        <taxon>Bacteria</taxon>
        <taxon>Bacillati</taxon>
        <taxon>Candidatus Dormiibacterota</taxon>
        <taxon>Candidatus Dormibacteria</taxon>
        <taxon>Candidatus Aeolococcales</taxon>
        <taxon>Candidatus Aeolococcaceae</taxon>
        <taxon>Candidatus Amunia</taxon>
    </lineage>
</organism>
<name>A0A934KMP3_9BACT</name>
<dbReference type="AlphaFoldDB" id="A0A934KMP3"/>
<feature type="region of interest" description="Disordered" evidence="1">
    <location>
        <begin position="122"/>
        <end position="180"/>
    </location>
</feature>
<dbReference type="EMBL" id="JAEKNN010000063">
    <property type="protein sequence ID" value="MBJ7610482.1"/>
    <property type="molecule type" value="Genomic_DNA"/>
</dbReference>
<protein>
    <submittedName>
        <fullName evidence="2">Uncharacterized protein</fullName>
    </submittedName>
</protein>
<evidence type="ECO:0000313" key="2">
    <source>
        <dbReference type="EMBL" id="MBJ7610482.1"/>
    </source>
</evidence>
<comment type="caution">
    <text evidence="2">The sequence shown here is derived from an EMBL/GenBank/DDBJ whole genome shotgun (WGS) entry which is preliminary data.</text>
</comment>
<evidence type="ECO:0000313" key="3">
    <source>
        <dbReference type="Proteomes" id="UP000614410"/>
    </source>
</evidence>
<dbReference type="Proteomes" id="UP000614410">
    <property type="component" value="Unassembled WGS sequence"/>
</dbReference>
<sequence length="180" mass="18876">MANENEGVDLSGLHRELDRLKAQLCRCQHQGTCLACKGFEILREQSQTVVAAASQPVLMQVAQEAAIKDLIGQLGGVQDKLTQDPQLQELMMRMMDRVQEDLGGPDELAKLFSGLGLPMGPGGIGGIGNPESPGEATGFGGTSPPKPANESYDDRPRQTPGGNDKPTPPSTDGDDAPAGA</sequence>
<reference evidence="2 3" key="1">
    <citation type="submission" date="2020-10" db="EMBL/GenBank/DDBJ databases">
        <title>Ca. Dormibacterota MAGs.</title>
        <authorList>
            <person name="Montgomery K."/>
        </authorList>
    </citation>
    <scope>NUCLEOTIDE SEQUENCE [LARGE SCALE GENOMIC DNA]</scope>
    <source>
        <strain evidence="2">Mitchell_Peninsula_5</strain>
    </source>
</reference>